<dbReference type="PROSITE" id="PS00994">
    <property type="entry name" value="FHIPEP"/>
    <property type="match status" value="1"/>
</dbReference>
<feature type="transmembrane region" description="Helical" evidence="7">
    <location>
        <begin position="41"/>
        <end position="61"/>
    </location>
</feature>
<dbReference type="PANTHER" id="PTHR30161">
    <property type="entry name" value="FLAGELLAR EXPORT PROTEIN, MEMBRANE FLHA SUBUNIT-RELATED"/>
    <property type="match status" value="1"/>
</dbReference>
<dbReference type="GO" id="GO:0005886">
    <property type="term" value="C:plasma membrane"/>
    <property type="evidence" value="ECO:0007669"/>
    <property type="project" value="UniProtKB-SubCell"/>
</dbReference>
<dbReference type="GO" id="GO:0009306">
    <property type="term" value="P:protein secretion"/>
    <property type="evidence" value="ECO:0007669"/>
    <property type="project" value="InterPro"/>
</dbReference>
<comment type="caution">
    <text evidence="8">The sequence shown here is derived from an EMBL/GenBank/DDBJ whole genome shotgun (WGS) entry which is preliminary data.</text>
</comment>
<feature type="transmembrane region" description="Helical" evidence="7">
    <location>
        <begin position="280"/>
        <end position="300"/>
    </location>
</feature>
<sequence>MKEALNPNPESSNISELMTVVGVIAVLVVMIIPLPSIILDFLLALNITIAITILLIAMYTLKPLDFFVFPSLLLVTTLFRLSLNVASTRLILLHGNEGPLAAGKVIKSFGSFVVGGNYVVGMIVFIILVLINFIVITKGATRIAEVAARFTLDAMPGKQMSIDADLNAGMIDENEAKQRRLVIAREAEFHGSMDGAVKFVRGDAIAGIIITIVNITAGFVIGVFQKKMSIMDAAQNYTLLTVGDGLVSQIPALTISTAAGIVVSRAASEGTMGKDFAKQFLNYPKAIYLAALTVFFFGLIPGLPHVSFIVLSVLIGAGVYFWGQKEEALKEKTSEDQEVEPDAMGPEPVEHLLMVDPLELEVGYGLIPLVDKEQGGKFLERVRSIRRQFAIEMGIVVPPVHIRDNLQLKPSEYQVLLKGVKVASAELMVNHYMAMDPGDSTRKIEGIETTEPAFNLPAIWIPEAQREEAKLSGYTVVDDVTIMATHLTEVLRKYSAELLGKQDVQNLLDHLNRSYPKAVEELIPNLLSLGGVQKVLQNLVQERISIRDLLTIVETLADCATLTKDPDLLTEYVRHKLARSFVSPYVGEDGLLKLITMAQEVEDALLKGLQQTEHGGTYLSIDPKIADSIIASIKNEAEKAMAKNIQPILLASPTVRRHLKKMVEYFVPSLMVLSQSELLGDIGLKSIGEVSLNYAG</sequence>
<proteinExistence type="inferred from homology"/>
<evidence type="ECO:0000256" key="3">
    <source>
        <dbReference type="ARBA" id="ARBA00022475"/>
    </source>
</evidence>
<dbReference type="InterPro" id="IPR006301">
    <property type="entry name" value="FlhA"/>
</dbReference>
<dbReference type="InterPro" id="IPR042196">
    <property type="entry name" value="FHIPEP_4"/>
</dbReference>
<dbReference type="AlphaFoldDB" id="A0A8J6NTM8"/>
<dbReference type="PANTHER" id="PTHR30161:SF1">
    <property type="entry name" value="FLAGELLAR BIOSYNTHESIS PROTEIN FLHA-RELATED"/>
    <property type="match status" value="1"/>
</dbReference>
<dbReference type="Gene3D" id="1.10.8.540">
    <property type="entry name" value="FHIPEP family, domain 3"/>
    <property type="match status" value="1"/>
</dbReference>
<dbReference type="Proteomes" id="UP000605201">
    <property type="component" value="Unassembled WGS sequence"/>
</dbReference>
<evidence type="ECO:0000256" key="6">
    <source>
        <dbReference type="ARBA" id="ARBA00023136"/>
    </source>
</evidence>
<evidence type="ECO:0000313" key="9">
    <source>
        <dbReference type="Proteomes" id="UP000605201"/>
    </source>
</evidence>
<gene>
    <name evidence="7 8" type="primary">flhA</name>
    <name evidence="8" type="ORF">H8D96_09070</name>
</gene>
<evidence type="ECO:0000256" key="1">
    <source>
        <dbReference type="ARBA" id="ARBA00004651"/>
    </source>
</evidence>
<dbReference type="InterPro" id="IPR042193">
    <property type="entry name" value="FHIPEP_3"/>
</dbReference>
<dbReference type="Pfam" id="PF00771">
    <property type="entry name" value="FHIPEP"/>
    <property type="match status" value="1"/>
</dbReference>
<keyword evidence="7" id="KW-1006">Bacterial flagellum protein export</keyword>
<keyword evidence="8" id="KW-0282">Flagellum</keyword>
<evidence type="ECO:0000256" key="7">
    <source>
        <dbReference type="RuleBase" id="RU364093"/>
    </source>
</evidence>
<keyword evidence="7" id="KW-1005">Bacterial flagellum biogenesis</keyword>
<dbReference type="NCBIfam" id="TIGR01398">
    <property type="entry name" value="FlhA"/>
    <property type="match status" value="1"/>
</dbReference>
<feature type="transmembrane region" description="Helical" evidence="7">
    <location>
        <begin position="14"/>
        <end position="34"/>
    </location>
</feature>
<comment type="function">
    <text evidence="7">Required for formation of the rod structure of the flagellar apparatus. Together with FliI and FliH, may constitute the export apparatus of flagellin.</text>
</comment>
<keyword evidence="7" id="KW-0653">Protein transport</keyword>
<organism evidence="8 9">
    <name type="scientific">Candidatus Desulfatibia vada</name>
    <dbReference type="NCBI Taxonomy" id="2841696"/>
    <lineage>
        <taxon>Bacteria</taxon>
        <taxon>Pseudomonadati</taxon>
        <taxon>Thermodesulfobacteriota</taxon>
        <taxon>Desulfobacteria</taxon>
        <taxon>Desulfobacterales</taxon>
        <taxon>Desulfobacterales incertae sedis</taxon>
        <taxon>Candidatus Desulfatibia</taxon>
    </lineage>
</organism>
<dbReference type="GO" id="GO:0044780">
    <property type="term" value="P:bacterial-type flagellum assembly"/>
    <property type="evidence" value="ECO:0007669"/>
    <property type="project" value="InterPro"/>
</dbReference>
<evidence type="ECO:0000256" key="2">
    <source>
        <dbReference type="ARBA" id="ARBA00008835"/>
    </source>
</evidence>
<comment type="caution">
    <text evidence="7">Lacks conserved residue(s) required for the propagation of feature annotation.</text>
</comment>
<dbReference type="PRINTS" id="PR00949">
    <property type="entry name" value="TYPE3IMAPROT"/>
</dbReference>
<dbReference type="Gene3D" id="3.40.50.12790">
    <property type="entry name" value="FHIPEP family, domain 4"/>
    <property type="match status" value="1"/>
</dbReference>
<dbReference type="Gene3D" id="3.40.30.60">
    <property type="entry name" value="FHIPEP family, domain 1"/>
    <property type="match status" value="1"/>
</dbReference>
<dbReference type="InterPro" id="IPR042194">
    <property type="entry name" value="FHIPEP_1"/>
</dbReference>
<keyword evidence="8" id="KW-0969">Cilium</keyword>
<dbReference type="PIRSF" id="PIRSF005419">
    <property type="entry name" value="FlhA"/>
    <property type="match status" value="1"/>
</dbReference>
<dbReference type="InterPro" id="IPR001712">
    <property type="entry name" value="T3SS_FHIPEP"/>
</dbReference>
<keyword evidence="8" id="KW-0966">Cell projection</keyword>
<evidence type="ECO:0000256" key="5">
    <source>
        <dbReference type="ARBA" id="ARBA00022989"/>
    </source>
</evidence>
<reference evidence="8 9" key="1">
    <citation type="submission" date="2020-08" db="EMBL/GenBank/DDBJ databases">
        <title>Bridging the membrane lipid divide: bacteria of the FCB group superphylum have the potential to synthesize archaeal ether lipids.</title>
        <authorList>
            <person name="Villanueva L."/>
            <person name="Von Meijenfeldt F.A.B."/>
            <person name="Westbye A.B."/>
            <person name="Yadav S."/>
            <person name="Hopmans E.C."/>
            <person name="Dutilh B.E."/>
            <person name="Sinninghe Damste J.S."/>
        </authorList>
    </citation>
    <scope>NUCLEOTIDE SEQUENCE [LARGE SCALE GENOMIC DNA]</scope>
    <source>
        <strain evidence="8">NIOZ-UU17</strain>
    </source>
</reference>
<feature type="transmembrane region" description="Helical" evidence="7">
    <location>
        <begin position="204"/>
        <end position="224"/>
    </location>
</feature>
<keyword evidence="7" id="KW-0813">Transport</keyword>
<dbReference type="EMBL" id="JACNIG010000201">
    <property type="protein sequence ID" value="MBC8432058.1"/>
    <property type="molecule type" value="Genomic_DNA"/>
</dbReference>
<name>A0A8J6NTM8_9BACT</name>
<comment type="similarity">
    <text evidence="2 7">Belongs to the FHIPEP (flagella/HR/invasion proteins export pore) family.</text>
</comment>
<keyword evidence="4 7" id="KW-0812">Transmembrane</keyword>
<keyword evidence="6 7" id="KW-0472">Membrane</keyword>
<evidence type="ECO:0000256" key="4">
    <source>
        <dbReference type="ARBA" id="ARBA00022692"/>
    </source>
</evidence>
<dbReference type="InterPro" id="IPR025505">
    <property type="entry name" value="FHIPEP_CS"/>
</dbReference>
<feature type="transmembrane region" description="Helical" evidence="7">
    <location>
        <begin position="67"/>
        <end position="92"/>
    </location>
</feature>
<protein>
    <recommendedName>
        <fullName evidence="7">Flagellar biosynthesis protein FlhA</fullName>
    </recommendedName>
</protein>
<keyword evidence="3 7" id="KW-1003">Cell membrane</keyword>
<accession>A0A8J6NTM8</accession>
<comment type="subcellular location">
    <subcellularLocation>
        <location evidence="1 7">Cell membrane</location>
        <topology evidence="1 7">Multi-pass membrane protein</topology>
    </subcellularLocation>
</comment>
<feature type="transmembrane region" description="Helical" evidence="7">
    <location>
        <begin position="112"/>
        <end position="136"/>
    </location>
</feature>
<keyword evidence="5 7" id="KW-1133">Transmembrane helix</keyword>
<evidence type="ECO:0000313" key="8">
    <source>
        <dbReference type="EMBL" id="MBC8432058.1"/>
    </source>
</evidence>